<evidence type="ECO:0000313" key="1">
    <source>
        <dbReference type="EMBL" id="WOC33307.1"/>
    </source>
</evidence>
<dbReference type="PROSITE" id="PS51257">
    <property type="entry name" value="PROKAR_LIPOPROTEIN"/>
    <property type="match status" value="1"/>
</dbReference>
<dbReference type="KEGG" id="carl:PXC00_05415"/>
<proteinExistence type="predicted"/>
<dbReference type="Pfam" id="PF09548">
    <property type="entry name" value="Spore_III_AB"/>
    <property type="match status" value="1"/>
</dbReference>
<gene>
    <name evidence="1" type="ORF">PXC00_05415</name>
</gene>
<dbReference type="InterPro" id="IPR014198">
    <property type="entry name" value="Spore_III_AB"/>
</dbReference>
<sequence length="161" mass="17926">MLRILGAACLLFAGTAAGCLQSRKLRDHRDRLRAFLKFLSEVKTEMTYAGVPVEELLERHGRGLVLLQPYFQARQDGADFLTAWSRTAENGLLSGQERVLLQGFGEGFGATDLQGQLSHCSLYQELTRKELDTAEKQYSEKGKLYRMLGICIGAMVALVLL</sequence>
<dbReference type="RefSeq" id="WP_316935130.1">
    <property type="nucleotide sequence ID" value="NZ_CP135996.1"/>
</dbReference>
<reference evidence="1 2" key="1">
    <citation type="submission" date="2024-06" db="EMBL/GenBank/DDBJ databases">
        <title>Caproicibacterium argilliputei sp. nov, a novel caproic acid producing anaerobic bacterium isolated from pit mud.</title>
        <authorList>
            <person name="Xia S."/>
        </authorList>
    </citation>
    <scope>NUCLEOTIDE SEQUENCE [LARGE SCALE GENOMIC DNA]</scope>
    <source>
        <strain evidence="1 2">ZCY20-5</strain>
    </source>
</reference>
<dbReference type="Proteomes" id="UP001300604">
    <property type="component" value="Chromosome"/>
</dbReference>
<reference evidence="2" key="2">
    <citation type="submission" date="2024-06" db="EMBL/GenBank/DDBJ databases">
        <title>Caproicibacterium argilliputei sp. nov, a novel caproic acid producing anaerobic bacterium isolated from pit mud.</title>
        <authorList>
            <person name="Zeng C."/>
        </authorList>
    </citation>
    <scope>NUCLEOTIDE SEQUENCE [LARGE SCALE GENOMIC DNA]</scope>
    <source>
        <strain evidence="2">ZCY20-5</strain>
    </source>
</reference>
<protein>
    <submittedName>
        <fullName evidence="1">Stage III sporulation protein AB</fullName>
    </submittedName>
</protein>
<keyword evidence="2" id="KW-1185">Reference proteome</keyword>
<reference evidence="2" key="3">
    <citation type="submission" date="2024-06" db="EMBL/GenBank/DDBJ databases">
        <authorList>
            <person name="Zeng C."/>
        </authorList>
    </citation>
    <scope>NUCLEOTIDE SEQUENCE [LARGE SCALE GENOMIC DNA]</scope>
    <source>
        <strain evidence="2">ZCY20-5</strain>
    </source>
</reference>
<name>A0AA97DD06_9FIRM</name>
<accession>A0AA97DD06</accession>
<organism evidence="1 2">
    <name type="scientific">Caproicibacterium argilliputei</name>
    <dbReference type="NCBI Taxonomy" id="3030016"/>
    <lineage>
        <taxon>Bacteria</taxon>
        <taxon>Bacillati</taxon>
        <taxon>Bacillota</taxon>
        <taxon>Clostridia</taxon>
        <taxon>Eubacteriales</taxon>
        <taxon>Oscillospiraceae</taxon>
        <taxon>Caproicibacterium</taxon>
    </lineage>
</organism>
<evidence type="ECO:0000313" key="2">
    <source>
        <dbReference type="Proteomes" id="UP001300604"/>
    </source>
</evidence>
<dbReference type="EMBL" id="CP135996">
    <property type="protein sequence ID" value="WOC33307.1"/>
    <property type="molecule type" value="Genomic_DNA"/>
</dbReference>
<dbReference type="AlphaFoldDB" id="A0AA97DD06"/>